<sequence length="73" mass="8240">MPLILSWASADVLECRGIIGIKAFFRLLFCACLVMLVFIIYQSVECRLTNLLGCLWEDAIDQITGQLYLLNLA</sequence>
<dbReference type="Proteomes" id="UP001367508">
    <property type="component" value="Unassembled WGS sequence"/>
</dbReference>
<evidence type="ECO:0000256" key="1">
    <source>
        <dbReference type="SAM" id="Phobius"/>
    </source>
</evidence>
<dbReference type="AlphaFoldDB" id="A0AAN9PXR7"/>
<feature type="transmembrane region" description="Helical" evidence="1">
    <location>
        <begin position="23"/>
        <end position="41"/>
    </location>
</feature>
<reference evidence="2 3" key="1">
    <citation type="submission" date="2024-01" db="EMBL/GenBank/DDBJ databases">
        <title>The genomes of 5 underutilized Papilionoideae crops provide insights into root nodulation and disease resistanc.</title>
        <authorList>
            <person name="Jiang F."/>
        </authorList>
    </citation>
    <scope>NUCLEOTIDE SEQUENCE [LARGE SCALE GENOMIC DNA]</scope>
    <source>
        <strain evidence="2">LVBAO_FW01</strain>
        <tissue evidence="2">Leaves</tissue>
    </source>
</reference>
<keyword evidence="1" id="KW-1133">Transmembrane helix</keyword>
<dbReference type="EMBL" id="JAYMYQ010000008">
    <property type="protein sequence ID" value="KAK7316430.1"/>
    <property type="molecule type" value="Genomic_DNA"/>
</dbReference>
<organism evidence="2 3">
    <name type="scientific">Canavalia gladiata</name>
    <name type="common">Sword bean</name>
    <name type="synonym">Dolichos gladiatus</name>
    <dbReference type="NCBI Taxonomy" id="3824"/>
    <lineage>
        <taxon>Eukaryota</taxon>
        <taxon>Viridiplantae</taxon>
        <taxon>Streptophyta</taxon>
        <taxon>Embryophyta</taxon>
        <taxon>Tracheophyta</taxon>
        <taxon>Spermatophyta</taxon>
        <taxon>Magnoliopsida</taxon>
        <taxon>eudicotyledons</taxon>
        <taxon>Gunneridae</taxon>
        <taxon>Pentapetalae</taxon>
        <taxon>rosids</taxon>
        <taxon>fabids</taxon>
        <taxon>Fabales</taxon>
        <taxon>Fabaceae</taxon>
        <taxon>Papilionoideae</taxon>
        <taxon>50 kb inversion clade</taxon>
        <taxon>NPAAA clade</taxon>
        <taxon>indigoferoid/millettioid clade</taxon>
        <taxon>Phaseoleae</taxon>
        <taxon>Canavalia</taxon>
    </lineage>
</organism>
<gene>
    <name evidence="2" type="ORF">VNO77_35458</name>
</gene>
<evidence type="ECO:0000313" key="3">
    <source>
        <dbReference type="Proteomes" id="UP001367508"/>
    </source>
</evidence>
<evidence type="ECO:0000313" key="2">
    <source>
        <dbReference type="EMBL" id="KAK7316430.1"/>
    </source>
</evidence>
<accession>A0AAN9PXR7</accession>
<protein>
    <submittedName>
        <fullName evidence="2">Uncharacterized protein</fullName>
    </submittedName>
</protein>
<comment type="caution">
    <text evidence="2">The sequence shown here is derived from an EMBL/GenBank/DDBJ whole genome shotgun (WGS) entry which is preliminary data.</text>
</comment>
<name>A0AAN9PXR7_CANGL</name>
<keyword evidence="3" id="KW-1185">Reference proteome</keyword>
<keyword evidence="1" id="KW-0812">Transmembrane</keyword>
<keyword evidence="1" id="KW-0472">Membrane</keyword>
<proteinExistence type="predicted"/>